<accession>G3JC66</accession>
<dbReference type="GeneID" id="18164879"/>
<dbReference type="PANTHER" id="PTHR38123:SF6">
    <property type="entry name" value="CELL WALL SERINE-THREONINE-RICH GALACTOMANNOPROTEIN MP1 (AFU_ORTHOLOGUE AFUA_4G03240)"/>
    <property type="match status" value="1"/>
</dbReference>
<dbReference type="OMA" id="HSHEMTA"/>
<reference evidence="2 3" key="1">
    <citation type="journal article" date="2011" name="Genome Biol.">
        <title>Genome sequence of the insect pathogenic fungus Cordyceps militaris, a valued traditional Chinese medicine.</title>
        <authorList>
            <person name="Zheng P."/>
            <person name="Xia Y."/>
            <person name="Xiao G."/>
            <person name="Xiong C."/>
            <person name="Hu X."/>
            <person name="Zhang S."/>
            <person name="Zheng H."/>
            <person name="Huang Y."/>
            <person name="Zhou Y."/>
            <person name="Wang S."/>
            <person name="Zhao G.P."/>
            <person name="Liu X."/>
            <person name="St Leger R.J."/>
            <person name="Wang C."/>
        </authorList>
    </citation>
    <scope>NUCLEOTIDE SEQUENCE [LARGE SCALE GENOMIC DNA]</scope>
    <source>
        <strain evidence="2 3">CM01</strain>
    </source>
</reference>
<dbReference type="GO" id="GO:0005576">
    <property type="term" value="C:extracellular region"/>
    <property type="evidence" value="ECO:0007669"/>
    <property type="project" value="TreeGrafter"/>
</dbReference>
<dbReference type="Gene3D" id="1.20.1280.140">
    <property type="match status" value="1"/>
</dbReference>
<dbReference type="AlphaFoldDB" id="G3JC66"/>
<proteinExistence type="predicted"/>
<dbReference type="Proteomes" id="UP000001610">
    <property type="component" value="Unassembled WGS sequence"/>
</dbReference>
<evidence type="ECO:0000313" key="3">
    <source>
        <dbReference type="Proteomes" id="UP000001610"/>
    </source>
</evidence>
<name>G3JC66_CORMM</name>
<dbReference type="Pfam" id="PF12296">
    <property type="entry name" value="HsbA"/>
    <property type="match status" value="1"/>
</dbReference>
<evidence type="ECO:0000313" key="2">
    <source>
        <dbReference type="EMBL" id="EGX94581.1"/>
    </source>
</evidence>
<dbReference type="KEGG" id="cmt:CCM_02852"/>
<dbReference type="HOGENOM" id="CLU_082452_0_0_1"/>
<dbReference type="STRING" id="983644.G3JC66"/>
<dbReference type="EMBL" id="JH126400">
    <property type="protein sequence ID" value="EGX94581.1"/>
    <property type="molecule type" value="Genomic_DNA"/>
</dbReference>
<sequence length="271" mass="26382">MKFITLALVSTATAAMVARDATVVKAVMSTIGTDLDAVKTAADAYKGDKTDLVKAADQLVADLKDGKTKVEAGPDLTINDAVELGTAVTSLTKSGTALTDSLTARKSEVEKAGECKTVQDQIASISENSKSLIDTVTKKVPESAQAIAASLAGQLTAVLQKAEDSYKDCQNSGNSGSSSSAASSAASSSASSAASSPAGPSGSATSTATGTGSATKTGTGSVTATQTSSKATATGTGGVTPTSTHVTVPTGAAALYAPAGILAAVAAALAL</sequence>
<dbReference type="InParanoid" id="G3JC66"/>
<organism evidence="2 3">
    <name type="scientific">Cordyceps militaris (strain CM01)</name>
    <name type="common">Caterpillar fungus</name>
    <dbReference type="NCBI Taxonomy" id="983644"/>
    <lineage>
        <taxon>Eukaryota</taxon>
        <taxon>Fungi</taxon>
        <taxon>Dikarya</taxon>
        <taxon>Ascomycota</taxon>
        <taxon>Pezizomycotina</taxon>
        <taxon>Sordariomycetes</taxon>
        <taxon>Hypocreomycetidae</taxon>
        <taxon>Hypocreales</taxon>
        <taxon>Cordycipitaceae</taxon>
        <taxon>Cordyceps</taxon>
    </lineage>
</organism>
<feature type="region of interest" description="Disordered" evidence="1">
    <location>
        <begin position="190"/>
        <end position="244"/>
    </location>
</feature>
<dbReference type="RefSeq" id="XP_006668067.1">
    <property type="nucleotide sequence ID" value="XM_006668004.1"/>
</dbReference>
<keyword evidence="3" id="KW-1185">Reference proteome</keyword>
<dbReference type="OrthoDB" id="2422134at2759"/>
<dbReference type="PANTHER" id="PTHR38123">
    <property type="entry name" value="CELL WALL SERINE-THREONINE-RICH GALACTOMANNOPROTEIN MP1 (AFU_ORTHOLOGUE AFUA_4G03240)"/>
    <property type="match status" value="1"/>
</dbReference>
<dbReference type="InterPro" id="IPR021054">
    <property type="entry name" value="Cell_wall_mannoprotein_1"/>
</dbReference>
<evidence type="ECO:0000256" key="1">
    <source>
        <dbReference type="SAM" id="MobiDB-lite"/>
    </source>
</evidence>
<dbReference type="eggNOG" id="ENOG502STNP">
    <property type="taxonomic scope" value="Eukaryota"/>
</dbReference>
<dbReference type="VEuPathDB" id="FungiDB:CCM_02852"/>
<gene>
    <name evidence="2" type="ORF">CCM_02852</name>
</gene>
<protein>
    <submittedName>
        <fullName evidence="2">Cell wall serine-threonine-rich galactomannoprotein Mp1</fullName>
    </submittedName>
</protein>